<evidence type="ECO:0000313" key="2">
    <source>
        <dbReference type="Proteomes" id="UP000182658"/>
    </source>
</evidence>
<name>A0A1J7JIY7_9PEZI</name>
<organism evidence="1 2">
    <name type="scientific">Coniochaeta ligniaria NRRL 30616</name>
    <dbReference type="NCBI Taxonomy" id="1408157"/>
    <lineage>
        <taxon>Eukaryota</taxon>
        <taxon>Fungi</taxon>
        <taxon>Dikarya</taxon>
        <taxon>Ascomycota</taxon>
        <taxon>Pezizomycotina</taxon>
        <taxon>Sordariomycetes</taxon>
        <taxon>Sordariomycetidae</taxon>
        <taxon>Coniochaetales</taxon>
        <taxon>Coniochaetaceae</taxon>
        <taxon>Coniochaeta</taxon>
    </lineage>
</organism>
<dbReference type="AlphaFoldDB" id="A0A1J7JIY7"/>
<evidence type="ECO:0000313" key="1">
    <source>
        <dbReference type="EMBL" id="OIW33345.1"/>
    </source>
</evidence>
<dbReference type="EMBL" id="KV875094">
    <property type="protein sequence ID" value="OIW33345.1"/>
    <property type="molecule type" value="Genomic_DNA"/>
</dbReference>
<protein>
    <submittedName>
        <fullName evidence="1">Uncharacterized protein</fullName>
    </submittedName>
</protein>
<dbReference type="Proteomes" id="UP000182658">
    <property type="component" value="Unassembled WGS sequence"/>
</dbReference>
<proteinExistence type="predicted"/>
<dbReference type="InParanoid" id="A0A1J7JIY7"/>
<sequence>MAIKISRLTDADIPGSVSAIHRQMQCKDNKVEPLPRTPAPRCWHNSCMFSCY</sequence>
<reference evidence="1 2" key="1">
    <citation type="submission" date="2016-10" db="EMBL/GenBank/DDBJ databases">
        <title>Draft genome sequence of Coniochaeta ligniaria NRRL30616, a lignocellulolytic fungus for bioabatement of inhibitors in plant biomass hydrolysates.</title>
        <authorList>
            <consortium name="DOE Joint Genome Institute"/>
            <person name="Jimenez D.J."/>
            <person name="Hector R.E."/>
            <person name="Riley R."/>
            <person name="Sun H."/>
            <person name="Grigoriev I.V."/>
            <person name="Van Elsas J.D."/>
            <person name="Nichols N.N."/>
        </authorList>
    </citation>
    <scope>NUCLEOTIDE SEQUENCE [LARGE SCALE GENOMIC DNA]</scope>
    <source>
        <strain evidence="1 2">NRRL 30616</strain>
    </source>
</reference>
<gene>
    <name evidence="1" type="ORF">CONLIGDRAFT_628229</name>
</gene>
<keyword evidence="2" id="KW-1185">Reference proteome</keyword>
<accession>A0A1J7JIY7</accession>